<evidence type="ECO:0000313" key="3">
    <source>
        <dbReference type="Proteomes" id="UP000324222"/>
    </source>
</evidence>
<feature type="region of interest" description="Disordered" evidence="1">
    <location>
        <begin position="1"/>
        <end position="20"/>
    </location>
</feature>
<dbReference type="AlphaFoldDB" id="A0A5B7F1C5"/>
<comment type="caution">
    <text evidence="2">The sequence shown here is derived from an EMBL/GenBank/DDBJ whole genome shotgun (WGS) entry which is preliminary data.</text>
</comment>
<evidence type="ECO:0000256" key="1">
    <source>
        <dbReference type="SAM" id="MobiDB-lite"/>
    </source>
</evidence>
<name>A0A5B7F1C5_PORTR</name>
<dbReference type="EMBL" id="VSRR010004056">
    <property type="protein sequence ID" value="MPC38404.1"/>
    <property type="molecule type" value="Genomic_DNA"/>
</dbReference>
<feature type="compositionally biased region" description="Basic and acidic residues" evidence="1">
    <location>
        <begin position="141"/>
        <end position="166"/>
    </location>
</feature>
<keyword evidence="3" id="KW-1185">Reference proteome</keyword>
<reference evidence="2 3" key="1">
    <citation type="submission" date="2019-05" db="EMBL/GenBank/DDBJ databases">
        <title>Another draft genome of Portunus trituberculatus and its Hox gene families provides insights of decapod evolution.</title>
        <authorList>
            <person name="Jeong J.-H."/>
            <person name="Song I."/>
            <person name="Kim S."/>
            <person name="Choi T."/>
            <person name="Kim D."/>
            <person name="Ryu S."/>
            <person name="Kim W."/>
        </authorList>
    </citation>
    <scope>NUCLEOTIDE SEQUENCE [LARGE SCALE GENOMIC DNA]</scope>
    <source>
        <tissue evidence="2">Muscle</tissue>
    </source>
</reference>
<proteinExistence type="predicted"/>
<feature type="compositionally biased region" description="Basic residues" evidence="1">
    <location>
        <begin position="124"/>
        <end position="140"/>
    </location>
</feature>
<sequence length="166" mass="18344">MAGPEGRSPHNGPGRVADKPPVPLAIVLRATDKRLHSCPRVSRPAVRCVALLVSCPAFGIHEYSSHEGERTVQWIGNCLQPDASNSSPTASTSTSTQRPHGPREPLQRRGNGAPDQVFVSPGAAKKRQGKKRHKKSGRGKNRQEYSRKELERETKQDQSREKVEER</sequence>
<organism evidence="2 3">
    <name type="scientific">Portunus trituberculatus</name>
    <name type="common">Swimming crab</name>
    <name type="synonym">Neptunus trituberculatus</name>
    <dbReference type="NCBI Taxonomy" id="210409"/>
    <lineage>
        <taxon>Eukaryota</taxon>
        <taxon>Metazoa</taxon>
        <taxon>Ecdysozoa</taxon>
        <taxon>Arthropoda</taxon>
        <taxon>Crustacea</taxon>
        <taxon>Multicrustacea</taxon>
        <taxon>Malacostraca</taxon>
        <taxon>Eumalacostraca</taxon>
        <taxon>Eucarida</taxon>
        <taxon>Decapoda</taxon>
        <taxon>Pleocyemata</taxon>
        <taxon>Brachyura</taxon>
        <taxon>Eubrachyura</taxon>
        <taxon>Portunoidea</taxon>
        <taxon>Portunidae</taxon>
        <taxon>Portuninae</taxon>
        <taxon>Portunus</taxon>
    </lineage>
</organism>
<gene>
    <name evidence="2" type="ORF">E2C01_031909</name>
</gene>
<feature type="region of interest" description="Disordered" evidence="1">
    <location>
        <begin position="78"/>
        <end position="166"/>
    </location>
</feature>
<dbReference type="Proteomes" id="UP000324222">
    <property type="component" value="Unassembled WGS sequence"/>
</dbReference>
<protein>
    <submittedName>
        <fullName evidence="2">Uncharacterized protein</fullName>
    </submittedName>
</protein>
<accession>A0A5B7F1C5</accession>
<evidence type="ECO:0000313" key="2">
    <source>
        <dbReference type="EMBL" id="MPC38404.1"/>
    </source>
</evidence>
<feature type="compositionally biased region" description="Low complexity" evidence="1">
    <location>
        <begin position="84"/>
        <end position="96"/>
    </location>
</feature>